<gene>
    <name evidence="1" type="ORF">CLV31_104159</name>
</gene>
<evidence type="ECO:0000313" key="1">
    <source>
        <dbReference type="EMBL" id="PZV84508.1"/>
    </source>
</evidence>
<dbReference type="Proteomes" id="UP000248917">
    <property type="component" value="Unassembled WGS sequence"/>
</dbReference>
<dbReference type="EMBL" id="QKTX01000004">
    <property type="protein sequence ID" value="PZV84508.1"/>
    <property type="molecule type" value="Genomic_DNA"/>
</dbReference>
<dbReference type="AlphaFoldDB" id="A0A326RTI7"/>
<protein>
    <submittedName>
        <fullName evidence="1">OmpA family protein</fullName>
    </submittedName>
</protein>
<dbReference type="SUPFAM" id="SSF103088">
    <property type="entry name" value="OmpA-like"/>
    <property type="match status" value="1"/>
</dbReference>
<dbReference type="Gene3D" id="1.25.40.10">
    <property type="entry name" value="Tetratricopeptide repeat domain"/>
    <property type="match status" value="1"/>
</dbReference>
<organism evidence="1 2">
    <name type="scientific">Algoriphagus aquaeductus</name>
    <dbReference type="NCBI Taxonomy" id="475299"/>
    <lineage>
        <taxon>Bacteria</taxon>
        <taxon>Pseudomonadati</taxon>
        <taxon>Bacteroidota</taxon>
        <taxon>Cytophagia</taxon>
        <taxon>Cytophagales</taxon>
        <taxon>Cyclobacteriaceae</taxon>
        <taxon>Algoriphagus</taxon>
    </lineage>
</organism>
<dbReference type="InterPro" id="IPR036737">
    <property type="entry name" value="OmpA-like_sf"/>
</dbReference>
<comment type="caution">
    <text evidence="1">The sequence shown here is derived from an EMBL/GenBank/DDBJ whole genome shotgun (WGS) entry which is preliminary data.</text>
</comment>
<dbReference type="SUPFAM" id="SSF48452">
    <property type="entry name" value="TPR-like"/>
    <property type="match status" value="1"/>
</dbReference>
<proteinExistence type="predicted"/>
<keyword evidence="2" id="KW-1185">Reference proteome</keyword>
<accession>A0A326RTI7</accession>
<dbReference type="InterPro" id="IPR011990">
    <property type="entry name" value="TPR-like_helical_dom_sf"/>
</dbReference>
<sequence length="589" mass="66689">MFWWIVISLFFTQTGNSQQVASTSDYRFLKEVSLLPSKLKLEGDSIKFSLKGSIPVESVLIPRNPRLNLIFKATSSGIDLGEISLTKTVSSLTYEKKFSLKYESWMEGATLELNFFQGNKKTDVPFESRNLAKGVIAPQLMVRLGEVYPDEAIPQVGLYILTGEKDSEMEQREEFSFLFNVGTATLKPGTENAAVLKRIEEFLKRNPNVVDVKITGIQSPESAEEKNSQLGSNRAKSIGQNLISRFPEISESKITYESRWKTWFDFRILLGEYRGISTQRKDELYAVLLNDEPYPAQSARLKKVPGFSQASSDLFPKLRSVKVEITSRPLVGLDMEQTIKLREALSKPEMGNTLSFGEWALAAEASQSLEEKALIYSKMTELFRSPLPYNNMAVVRMRQAQRTLDQGSKEVLWEEAERLLEQAFRIASNPYALHNQGQILALKGEHWEAYKKLSEASGMTKKEEFIKSNELLRGALDILRGDYKLATLRFDFKITDPKDLFNKGLAYYMVGDYAMATVAFEESVIQGRSFGYGYYGLAMIAMQTGQGEIAAIHLKNAIDANKKLKEKAYLDPVFEELSKLPYFFDSFSN</sequence>
<evidence type="ECO:0000313" key="2">
    <source>
        <dbReference type="Proteomes" id="UP000248917"/>
    </source>
</evidence>
<dbReference type="SMART" id="SM00028">
    <property type="entry name" value="TPR"/>
    <property type="match status" value="3"/>
</dbReference>
<reference evidence="1 2" key="1">
    <citation type="submission" date="2018-06" db="EMBL/GenBank/DDBJ databases">
        <title>Genomic Encyclopedia of Archaeal and Bacterial Type Strains, Phase II (KMG-II): from individual species to whole genera.</title>
        <authorList>
            <person name="Goeker M."/>
        </authorList>
    </citation>
    <scope>NUCLEOTIDE SEQUENCE [LARGE SCALE GENOMIC DNA]</scope>
    <source>
        <strain evidence="1 2">T4</strain>
    </source>
</reference>
<dbReference type="InterPro" id="IPR019734">
    <property type="entry name" value="TPR_rpt"/>
</dbReference>
<dbReference type="Gene3D" id="3.30.1330.60">
    <property type="entry name" value="OmpA-like domain"/>
    <property type="match status" value="1"/>
</dbReference>
<name>A0A326RTI7_9BACT</name>